<evidence type="ECO:0000313" key="4">
    <source>
        <dbReference type="EMBL" id="MST34860.1"/>
    </source>
</evidence>
<dbReference type="EMBL" id="WJHE01001261">
    <property type="protein sequence ID" value="MST34860.1"/>
    <property type="molecule type" value="Genomic_DNA"/>
</dbReference>
<sequence>GQAVLDPDVRLDVPLGRLRATGGDPRALVRLRSTLRDLAPDVVVAHGGEPLKYLAPLADGRFALVYYAIGTVTAAARSGRRAELYRWLLKRCDAVAGVSAETLEEATAVFGVRPDREVLLPNGRDPSLFHPAAREGEDGAAPVALAFVGHLTATKRPGWFLDLVGRLRAGGRDVRGVLIGDGPLEGALRAAAPSGVELLGRRADVPDLLRAADVLIFPSEPESEGMPGVLIEAGLTGLPVVATRVAGAATVVAHGRTGFVVPHDDFEALVAHATRLVDDRQLRREMGAAAREHCVARFSQDAVLDGWRTLLSSLAPLPGGMSG</sequence>
<dbReference type="PANTHER" id="PTHR12526">
    <property type="entry name" value="GLYCOSYLTRANSFERASE"/>
    <property type="match status" value="1"/>
</dbReference>
<proteinExistence type="predicted"/>
<feature type="non-terminal residue" evidence="4">
    <location>
        <position position="1"/>
    </location>
</feature>
<keyword evidence="2" id="KW-0808">Transferase</keyword>
<reference evidence="4 5" key="1">
    <citation type="submission" date="2019-11" db="EMBL/GenBank/DDBJ databases">
        <title>Acidiferrimicrobium australis gen. nov., sp. nov., an acidophilic and obligately heterotrophic, member of the Actinobacteria that catalyses dissimilatory oxido- reduction of iron isolated from metal-rich acidic water in Chile.</title>
        <authorList>
            <person name="Gonzalez D."/>
            <person name="Huber K."/>
            <person name="Hedrich S."/>
            <person name="Rojas-Villalobos C."/>
            <person name="Quatrini R."/>
            <person name="Dinamarca M.A."/>
            <person name="Schwarz A."/>
            <person name="Canales C."/>
            <person name="Nancucheo I."/>
        </authorList>
    </citation>
    <scope>NUCLEOTIDE SEQUENCE [LARGE SCALE GENOMIC DNA]</scope>
    <source>
        <strain evidence="4 5">USS-CCA1</strain>
    </source>
</reference>
<accession>A0ABW9QYD7</accession>
<feature type="domain" description="Glycosyltransferase subfamily 4-like N-terminal" evidence="3">
    <location>
        <begin position="8"/>
        <end position="123"/>
    </location>
</feature>
<dbReference type="CDD" id="cd03801">
    <property type="entry name" value="GT4_PimA-like"/>
    <property type="match status" value="1"/>
</dbReference>
<organism evidence="4 5">
    <name type="scientific">Acidiferrimicrobium australe</name>
    <dbReference type="NCBI Taxonomy" id="2664430"/>
    <lineage>
        <taxon>Bacteria</taxon>
        <taxon>Bacillati</taxon>
        <taxon>Actinomycetota</taxon>
        <taxon>Acidimicrobiia</taxon>
        <taxon>Acidimicrobiales</taxon>
        <taxon>Acidimicrobiaceae</taxon>
        <taxon>Acidiferrimicrobium</taxon>
    </lineage>
</organism>
<dbReference type="Gene3D" id="3.40.50.2000">
    <property type="entry name" value="Glycogen Phosphorylase B"/>
    <property type="match status" value="2"/>
</dbReference>
<dbReference type="SUPFAM" id="SSF53756">
    <property type="entry name" value="UDP-Glycosyltransferase/glycogen phosphorylase"/>
    <property type="match status" value="1"/>
</dbReference>
<evidence type="ECO:0000256" key="2">
    <source>
        <dbReference type="ARBA" id="ARBA00022679"/>
    </source>
</evidence>
<gene>
    <name evidence="4" type="ORF">GHK86_19305</name>
</gene>
<keyword evidence="1" id="KW-0328">Glycosyltransferase</keyword>
<keyword evidence="5" id="KW-1185">Reference proteome</keyword>
<dbReference type="Pfam" id="PF13692">
    <property type="entry name" value="Glyco_trans_1_4"/>
    <property type="match status" value="1"/>
</dbReference>
<dbReference type="PANTHER" id="PTHR12526:SF510">
    <property type="entry name" value="D-INOSITOL 3-PHOSPHATE GLYCOSYLTRANSFERASE"/>
    <property type="match status" value="1"/>
</dbReference>
<protein>
    <submittedName>
        <fullName evidence="4">Glycosyltransferase</fullName>
    </submittedName>
</protein>
<evidence type="ECO:0000256" key="1">
    <source>
        <dbReference type="ARBA" id="ARBA00022676"/>
    </source>
</evidence>
<dbReference type="Proteomes" id="UP000437736">
    <property type="component" value="Unassembled WGS sequence"/>
</dbReference>
<evidence type="ECO:0000313" key="5">
    <source>
        <dbReference type="Proteomes" id="UP000437736"/>
    </source>
</evidence>
<comment type="caution">
    <text evidence="4">The sequence shown here is derived from an EMBL/GenBank/DDBJ whole genome shotgun (WGS) entry which is preliminary data.</text>
</comment>
<name>A0ABW9QYD7_9ACTN</name>
<dbReference type="Pfam" id="PF13579">
    <property type="entry name" value="Glyco_trans_4_4"/>
    <property type="match status" value="1"/>
</dbReference>
<evidence type="ECO:0000259" key="3">
    <source>
        <dbReference type="Pfam" id="PF13579"/>
    </source>
</evidence>
<dbReference type="InterPro" id="IPR028098">
    <property type="entry name" value="Glyco_trans_4-like_N"/>
</dbReference>